<evidence type="ECO:0000259" key="2">
    <source>
        <dbReference type="PROSITE" id="PS50879"/>
    </source>
</evidence>
<accession>A0A6G1K1B2</accession>
<dbReference type="EMBL" id="MU005775">
    <property type="protein sequence ID" value="KAF2706588.1"/>
    <property type="molecule type" value="Genomic_DNA"/>
</dbReference>
<name>A0A6G1K1B2_9PLEO</name>
<proteinExistence type="predicted"/>
<reference evidence="3" key="1">
    <citation type="journal article" date="2020" name="Stud. Mycol.">
        <title>101 Dothideomycetes genomes: a test case for predicting lifestyles and emergence of pathogens.</title>
        <authorList>
            <person name="Haridas S."/>
            <person name="Albert R."/>
            <person name="Binder M."/>
            <person name="Bloem J."/>
            <person name="Labutti K."/>
            <person name="Salamov A."/>
            <person name="Andreopoulos B."/>
            <person name="Baker S."/>
            <person name="Barry K."/>
            <person name="Bills G."/>
            <person name="Bluhm B."/>
            <person name="Cannon C."/>
            <person name="Castanera R."/>
            <person name="Culley D."/>
            <person name="Daum C."/>
            <person name="Ezra D."/>
            <person name="Gonzalez J."/>
            <person name="Henrissat B."/>
            <person name="Kuo A."/>
            <person name="Liang C."/>
            <person name="Lipzen A."/>
            <person name="Lutzoni F."/>
            <person name="Magnuson J."/>
            <person name="Mondo S."/>
            <person name="Nolan M."/>
            <person name="Ohm R."/>
            <person name="Pangilinan J."/>
            <person name="Park H.-J."/>
            <person name="Ramirez L."/>
            <person name="Alfaro M."/>
            <person name="Sun H."/>
            <person name="Tritt A."/>
            <person name="Yoshinaga Y."/>
            <person name="Zwiers L.-H."/>
            <person name="Turgeon B."/>
            <person name="Goodwin S."/>
            <person name="Spatafora J."/>
            <person name="Crous P."/>
            <person name="Grigoriev I."/>
        </authorList>
    </citation>
    <scope>NUCLEOTIDE SEQUENCE</scope>
    <source>
        <strain evidence="3">CBS 279.74</strain>
    </source>
</reference>
<dbReference type="Gene3D" id="3.30.420.10">
    <property type="entry name" value="Ribonuclease H-like superfamily/Ribonuclease H"/>
    <property type="match status" value="1"/>
</dbReference>
<dbReference type="InterPro" id="IPR012337">
    <property type="entry name" value="RNaseH-like_sf"/>
</dbReference>
<dbReference type="PROSITE" id="PS50879">
    <property type="entry name" value="RNASE_H_1"/>
    <property type="match status" value="1"/>
</dbReference>
<gene>
    <name evidence="3" type="ORF">K504DRAFT_458986</name>
</gene>
<sequence length="484" mass="53960">MPPRDAVPPDPGEHHRSNPRPAIPLTNLGTSNLDPQPMSMRLSPGSVFLDPESDLSLRFESDGASQSDLGKGQRQRIGKQQRARARRAEQLKLQNQAAPPPSASYQPSIWSVFASSFPRSDNRQGFPAEVEGDSDETSSTVVATIEGGTFNDQSQKQFEWHDYSQDTSYCVNGTPTSLARTSSGCLAMETEREPTTVATKRYNTRSHARNHATSINPSVLLCCQQTPPKKKSVSAAKQIVQQIKTKLTKRKSRRLAPEPELEILSSSHHNLTFWKNKYFDELLIKSDYELIQAVALSFRTASIQTVVPDRFFRSQSRLKPNHRRPAFPGEIETLQAGQAVRKAYEEHTPAKQDVGRLVLWTDASGTRGIGIVYRETLPGGAGWSSWTMNGYVARGREVHNTDVEGLAVLKAIDLACEKVRAKPERWTAVSIYTDSLGFLQLVKRNPLRPQSESTIKKAMKLRRLGNNLTITLHWCPGHSRVSPK</sequence>
<dbReference type="Proteomes" id="UP000799428">
    <property type="component" value="Unassembled WGS sequence"/>
</dbReference>
<keyword evidence="4" id="KW-1185">Reference proteome</keyword>
<evidence type="ECO:0000256" key="1">
    <source>
        <dbReference type="SAM" id="MobiDB-lite"/>
    </source>
</evidence>
<protein>
    <recommendedName>
        <fullName evidence="2">RNase H type-1 domain-containing protein</fullName>
    </recommendedName>
</protein>
<dbReference type="AlphaFoldDB" id="A0A6G1K1B2"/>
<organism evidence="3 4">
    <name type="scientific">Pleomassaria siparia CBS 279.74</name>
    <dbReference type="NCBI Taxonomy" id="1314801"/>
    <lineage>
        <taxon>Eukaryota</taxon>
        <taxon>Fungi</taxon>
        <taxon>Dikarya</taxon>
        <taxon>Ascomycota</taxon>
        <taxon>Pezizomycotina</taxon>
        <taxon>Dothideomycetes</taxon>
        <taxon>Pleosporomycetidae</taxon>
        <taxon>Pleosporales</taxon>
        <taxon>Pleomassariaceae</taxon>
        <taxon>Pleomassaria</taxon>
    </lineage>
</organism>
<feature type="domain" description="RNase H type-1" evidence="2">
    <location>
        <begin position="353"/>
        <end position="484"/>
    </location>
</feature>
<dbReference type="InterPro" id="IPR002156">
    <property type="entry name" value="RNaseH_domain"/>
</dbReference>
<feature type="region of interest" description="Disordered" evidence="1">
    <location>
        <begin position="1"/>
        <end position="83"/>
    </location>
</feature>
<dbReference type="GO" id="GO:0003676">
    <property type="term" value="F:nucleic acid binding"/>
    <property type="evidence" value="ECO:0007669"/>
    <property type="project" value="InterPro"/>
</dbReference>
<feature type="compositionally biased region" description="Pro residues" evidence="1">
    <location>
        <begin position="1"/>
        <end position="10"/>
    </location>
</feature>
<dbReference type="SUPFAM" id="SSF53098">
    <property type="entry name" value="Ribonuclease H-like"/>
    <property type="match status" value="1"/>
</dbReference>
<feature type="compositionally biased region" description="Basic residues" evidence="1">
    <location>
        <begin position="73"/>
        <end position="83"/>
    </location>
</feature>
<dbReference type="GO" id="GO:0004523">
    <property type="term" value="F:RNA-DNA hybrid ribonuclease activity"/>
    <property type="evidence" value="ECO:0007669"/>
    <property type="project" value="InterPro"/>
</dbReference>
<dbReference type="InterPro" id="IPR036397">
    <property type="entry name" value="RNaseH_sf"/>
</dbReference>
<dbReference type="OrthoDB" id="3797754at2759"/>
<evidence type="ECO:0000313" key="4">
    <source>
        <dbReference type="Proteomes" id="UP000799428"/>
    </source>
</evidence>
<evidence type="ECO:0000313" key="3">
    <source>
        <dbReference type="EMBL" id="KAF2706588.1"/>
    </source>
</evidence>